<proteinExistence type="predicted"/>
<comment type="caution">
    <text evidence="1">The sequence shown here is derived from an EMBL/GenBank/DDBJ whole genome shotgun (WGS) entry which is preliminary data.</text>
</comment>
<accession>A0ACC1WTX4</accession>
<keyword evidence="2" id="KW-1185">Reference proteome</keyword>
<organism evidence="1 2">
    <name type="scientific">Melia azedarach</name>
    <name type="common">Chinaberry tree</name>
    <dbReference type="NCBI Taxonomy" id="155640"/>
    <lineage>
        <taxon>Eukaryota</taxon>
        <taxon>Viridiplantae</taxon>
        <taxon>Streptophyta</taxon>
        <taxon>Embryophyta</taxon>
        <taxon>Tracheophyta</taxon>
        <taxon>Spermatophyta</taxon>
        <taxon>Magnoliopsida</taxon>
        <taxon>eudicotyledons</taxon>
        <taxon>Gunneridae</taxon>
        <taxon>Pentapetalae</taxon>
        <taxon>rosids</taxon>
        <taxon>malvids</taxon>
        <taxon>Sapindales</taxon>
        <taxon>Meliaceae</taxon>
        <taxon>Melia</taxon>
    </lineage>
</organism>
<protein>
    <submittedName>
        <fullName evidence="1">F-box protein</fullName>
    </submittedName>
</protein>
<dbReference type="Proteomes" id="UP001164539">
    <property type="component" value="Chromosome 13"/>
</dbReference>
<dbReference type="EMBL" id="CM051406">
    <property type="protein sequence ID" value="KAJ4702407.1"/>
    <property type="molecule type" value="Genomic_DNA"/>
</dbReference>
<name>A0ACC1WTX4_MELAZ</name>
<reference evidence="1 2" key="1">
    <citation type="journal article" date="2023" name="Science">
        <title>Complex scaffold remodeling in plant triterpene biosynthesis.</title>
        <authorList>
            <person name="De La Pena R."/>
            <person name="Hodgson H."/>
            <person name="Liu J.C."/>
            <person name="Stephenson M.J."/>
            <person name="Martin A.C."/>
            <person name="Owen C."/>
            <person name="Harkess A."/>
            <person name="Leebens-Mack J."/>
            <person name="Jimenez L.E."/>
            <person name="Osbourn A."/>
            <person name="Sattely E.S."/>
        </authorList>
    </citation>
    <scope>NUCLEOTIDE SEQUENCE [LARGE SCALE GENOMIC DNA]</scope>
    <source>
        <strain evidence="2">cv. JPN11</strain>
        <tissue evidence="1">Leaf</tissue>
    </source>
</reference>
<evidence type="ECO:0000313" key="1">
    <source>
        <dbReference type="EMBL" id="KAJ4702407.1"/>
    </source>
</evidence>
<sequence>MEVSKSLGVSRTKHIPADIGYDILRRLPAISLLRFRSVCKNWLNIIDNPSFAIVNRSTRTVAEDPQILATTRLTTVKTVHTLTYDGYVIKETDQNPTLQLDDDCYIDHAAYGFIIFRTLDGRLLLCNPLRREVLALPPLQQSNVSKVFKLECGTGFDSTTNTYKIVCMMKNLFLPETTLGVYTLSTHSWRILSSPPTSSGCLELTGEKVSAYGDMHWMARCCTTKSMMIGSFDFRKEKFKKTAAPNFGCHYHMINLKESLAVIKFSANNEQIEIWVMNDYERGRWVREKIVSTRLWVREPTVDDICIGACDDGLIFLKRDSLQVFVHNLKTNRIRYMDHPVIAGGPKKSWSELMFNCTGNVLSFRNFNNISPSLPLNTISIFLS</sequence>
<evidence type="ECO:0000313" key="2">
    <source>
        <dbReference type="Proteomes" id="UP001164539"/>
    </source>
</evidence>
<gene>
    <name evidence="1" type="ORF">OWV82_022468</name>
</gene>